<evidence type="ECO:0000256" key="4">
    <source>
        <dbReference type="PROSITE-ProRule" id="PRU00742"/>
    </source>
</evidence>
<dbReference type="InterPro" id="IPR023696">
    <property type="entry name" value="Ureohydrolase_dom_sf"/>
</dbReference>
<dbReference type="PANTHER" id="PTHR43782">
    <property type="entry name" value="ARGINASE"/>
    <property type="match status" value="1"/>
</dbReference>
<dbReference type="Pfam" id="PF00491">
    <property type="entry name" value="Arginase"/>
    <property type="match status" value="1"/>
</dbReference>
<dbReference type="RefSeq" id="WP_382253646.1">
    <property type="nucleotide sequence ID" value="NZ_JBHTBX010000002.1"/>
</dbReference>
<keyword evidence="2 5" id="KW-0378">Hydrolase</keyword>
<dbReference type="Gene3D" id="3.40.800.10">
    <property type="entry name" value="Ureohydrolase domain"/>
    <property type="match status" value="1"/>
</dbReference>
<dbReference type="EC" id="3.5.3.-" evidence="5"/>
<proteinExistence type="inferred from homology"/>
<comment type="caution">
    <text evidence="5">The sequence shown here is derived from an EMBL/GenBank/DDBJ whole genome shotgun (WGS) entry which is preliminary data.</text>
</comment>
<dbReference type="CDD" id="cd09999">
    <property type="entry name" value="Arginase-like_1"/>
    <property type="match status" value="1"/>
</dbReference>
<evidence type="ECO:0000313" key="5">
    <source>
        <dbReference type="EMBL" id="MFC7433409.1"/>
    </source>
</evidence>
<name>A0ABW2R4J8_9BURK</name>
<protein>
    <submittedName>
        <fullName evidence="5">Arginase family protein</fullName>
        <ecNumber evidence="5">3.5.3.-</ecNumber>
    </submittedName>
</protein>
<reference evidence="6" key="1">
    <citation type="journal article" date="2019" name="Int. J. Syst. Evol. Microbiol.">
        <title>The Global Catalogue of Microorganisms (GCM) 10K type strain sequencing project: providing services to taxonomists for standard genome sequencing and annotation.</title>
        <authorList>
            <consortium name="The Broad Institute Genomics Platform"/>
            <consortium name="The Broad Institute Genome Sequencing Center for Infectious Disease"/>
            <person name="Wu L."/>
            <person name="Ma J."/>
        </authorList>
    </citation>
    <scope>NUCLEOTIDE SEQUENCE [LARGE SCALE GENOMIC DNA]</scope>
    <source>
        <strain evidence="6">CCUG 54518</strain>
    </source>
</reference>
<dbReference type="EMBL" id="JBHTBX010000002">
    <property type="protein sequence ID" value="MFC7433409.1"/>
    <property type="molecule type" value="Genomic_DNA"/>
</dbReference>
<dbReference type="GO" id="GO:0016787">
    <property type="term" value="F:hydrolase activity"/>
    <property type="evidence" value="ECO:0007669"/>
    <property type="project" value="UniProtKB-KW"/>
</dbReference>
<keyword evidence="3" id="KW-0464">Manganese</keyword>
<dbReference type="SUPFAM" id="SSF52768">
    <property type="entry name" value="Arginase/deacetylase"/>
    <property type="match status" value="1"/>
</dbReference>
<evidence type="ECO:0000256" key="1">
    <source>
        <dbReference type="ARBA" id="ARBA00022723"/>
    </source>
</evidence>
<organism evidence="5 6">
    <name type="scientific">Hydrogenophaga bisanensis</name>
    <dbReference type="NCBI Taxonomy" id="439611"/>
    <lineage>
        <taxon>Bacteria</taxon>
        <taxon>Pseudomonadati</taxon>
        <taxon>Pseudomonadota</taxon>
        <taxon>Betaproteobacteria</taxon>
        <taxon>Burkholderiales</taxon>
        <taxon>Comamonadaceae</taxon>
        <taxon>Hydrogenophaga</taxon>
    </lineage>
</organism>
<gene>
    <name evidence="5" type="ORF">ACFQNJ_02670</name>
</gene>
<evidence type="ECO:0000256" key="3">
    <source>
        <dbReference type="ARBA" id="ARBA00023211"/>
    </source>
</evidence>
<dbReference type="PROSITE" id="PS51409">
    <property type="entry name" value="ARGINASE_2"/>
    <property type="match status" value="1"/>
</dbReference>
<dbReference type="PANTHER" id="PTHR43782:SF3">
    <property type="entry name" value="ARGINASE"/>
    <property type="match status" value="1"/>
</dbReference>
<evidence type="ECO:0000256" key="2">
    <source>
        <dbReference type="ARBA" id="ARBA00022801"/>
    </source>
</evidence>
<sequence length="283" mass="29537">MPIALTAYQGRAGDRNDLAWPGAQMVMEAIAAHLCLPFTTVGCRPQTPLNQGWAAELAAAQPGLTQLADHLRSVLSGGGTPITALNRCAAALATLPVVAQAHPEATIVWFDAHADLNTPTSTASGYLGGMAISGPAGLWHTGFGDAVDLARVVLVGSRDLDPFEAQLIGSGPVTLIRADEPDLSGALLRRLQGQPVYVHLDCDVLEPGLVPTDFQVPGGLSLERLATAMEALATHPIVGLEVAEFQTGWSPDEQGAAMAGLLQAMLPLLNAVRDARQTTPRNP</sequence>
<keyword evidence="1" id="KW-0479">Metal-binding</keyword>
<keyword evidence="6" id="KW-1185">Reference proteome</keyword>
<accession>A0ABW2R4J8</accession>
<dbReference type="Proteomes" id="UP001596495">
    <property type="component" value="Unassembled WGS sequence"/>
</dbReference>
<dbReference type="InterPro" id="IPR006035">
    <property type="entry name" value="Ureohydrolase"/>
</dbReference>
<comment type="similarity">
    <text evidence="4">Belongs to the arginase family.</text>
</comment>
<evidence type="ECO:0000313" key="6">
    <source>
        <dbReference type="Proteomes" id="UP001596495"/>
    </source>
</evidence>